<sequence>MLDDLLRLVYPIAFTTCSLNQTLAPCGERVKLIATSFYDEHERGDKVTFFPLVRQVREVRVYDGCGNVESPGILDAERRRDHSKLLRARTMNPLIPKADQIEYDYMEGYMSSFAFAYGKPRKRLKVESGMIVGMVNYFGGLGYLVKCNLKIMRGMSLTSDDIEKKEEVLNRAERIYQELSQEEVLTEVISGMGLNGIKTVEEEIGRKIKVEQVKAYPIAKEMLNAMKNPLAGEFNAITIGREREVQKFFESFEKLGIPCYVLGKVI</sequence>
<protein>
    <submittedName>
        <fullName evidence="1">Uncharacterized protein</fullName>
    </submittedName>
</protein>
<evidence type="ECO:0000313" key="1">
    <source>
        <dbReference type="EMBL" id="MUN29840.1"/>
    </source>
</evidence>
<organism evidence="1 2">
    <name type="scientific">Sulfuracidifex metallicus DSM 6482 = JCM 9184</name>
    <dbReference type="NCBI Taxonomy" id="523847"/>
    <lineage>
        <taxon>Archaea</taxon>
        <taxon>Thermoproteota</taxon>
        <taxon>Thermoprotei</taxon>
        <taxon>Sulfolobales</taxon>
        <taxon>Sulfolobaceae</taxon>
        <taxon>Sulfuracidifex</taxon>
    </lineage>
</organism>
<keyword evidence="2" id="KW-1185">Reference proteome</keyword>
<dbReference type="RefSeq" id="WP_156017550.1">
    <property type="nucleotide sequence ID" value="NZ_WGGD01000005.1"/>
</dbReference>
<comment type="caution">
    <text evidence="1">The sequence shown here is derived from an EMBL/GenBank/DDBJ whole genome shotgun (WGS) entry which is preliminary data.</text>
</comment>
<dbReference type="Proteomes" id="UP000470772">
    <property type="component" value="Unassembled WGS sequence"/>
</dbReference>
<dbReference type="EMBL" id="WGGD01000005">
    <property type="protein sequence ID" value="MUN29840.1"/>
    <property type="molecule type" value="Genomic_DNA"/>
</dbReference>
<proteinExistence type="predicted"/>
<evidence type="ECO:0000313" key="2">
    <source>
        <dbReference type="Proteomes" id="UP000470772"/>
    </source>
</evidence>
<gene>
    <name evidence="1" type="ORF">GC250_10445</name>
</gene>
<dbReference type="AlphaFoldDB" id="A0A6A9QNF7"/>
<name>A0A6A9QNF7_SULME</name>
<accession>A0A6A9QNF7</accession>
<reference evidence="1 2" key="1">
    <citation type="submission" date="2019-10" db="EMBL/GenBank/DDBJ databases">
        <title>Sequencing and Assembly of Multiple Reported Metal-Biooxidizing Members of the Extremely Thermoacidophilic Archaeal Family Sulfolobaceae.</title>
        <authorList>
            <person name="Counts J.A."/>
            <person name="Kelly R.M."/>
        </authorList>
    </citation>
    <scope>NUCLEOTIDE SEQUENCE [LARGE SCALE GENOMIC DNA]</scope>
    <source>
        <strain evidence="1 2">DSM 6482</strain>
    </source>
</reference>